<gene>
    <name evidence="2" type="ORF">CTTA_3462</name>
</gene>
<feature type="transmembrane region" description="Helical" evidence="1">
    <location>
        <begin position="53"/>
        <end position="76"/>
    </location>
</feature>
<dbReference type="AlphaFoldDB" id="A0A5A7MF64"/>
<protein>
    <submittedName>
        <fullName evidence="2">Uncharacterized protein</fullName>
    </submittedName>
</protein>
<accession>A0A5A7MF64</accession>
<feature type="transmembrane region" description="Helical" evidence="1">
    <location>
        <begin position="12"/>
        <end position="33"/>
    </location>
</feature>
<sequence length="176" mass="19587">MSTSAKLLPINSMSYLALILPLYILGILIYILYRSNPEIFILNKEVFIFIHEAFNAIVLLTIPFIFGIISASARVLISDLRIFTNIKLILASGLMSSFSWLGIKSKVFIALISPYLAQNIPSSEKTISDGSSEFYSMILVAVIVGAFASNLYIFINQKIEILTKNNPTENNDLKNS</sequence>
<feature type="transmembrane region" description="Helical" evidence="1">
    <location>
        <begin position="134"/>
        <end position="155"/>
    </location>
</feature>
<dbReference type="RefSeq" id="WP_149356200.1">
    <property type="nucleotide sequence ID" value="NZ_BKBW01000006.1"/>
</dbReference>
<keyword evidence="1" id="KW-0472">Membrane</keyword>
<keyword evidence="1" id="KW-1133">Transmembrane helix</keyword>
<name>A0A5A7MF64_COMTE</name>
<reference evidence="2 3" key="1">
    <citation type="journal article" date="2019" name="Microbiol. Resour. Announc.">
        <title>Draft Genome Sequence of Comamonas testosteroni TA441, a Bacterium That Has a Cryptic Phenol Degradation Gene Cluster.</title>
        <authorList>
            <person name="Arai H."/>
            <person name="Ishii M."/>
        </authorList>
    </citation>
    <scope>NUCLEOTIDE SEQUENCE [LARGE SCALE GENOMIC DNA]</scope>
    <source>
        <strain evidence="2 3">TA441</strain>
    </source>
</reference>
<evidence type="ECO:0000313" key="3">
    <source>
        <dbReference type="Proteomes" id="UP000323105"/>
    </source>
</evidence>
<keyword evidence="1" id="KW-0812">Transmembrane</keyword>
<dbReference type="Proteomes" id="UP000323105">
    <property type="component" value="Unassembled WGS sequence"/>
</dbReference>
<proteinExistence type="predicted"/>
<evidence type="ECO:0000256" key="1">
    <source>
        <dbReference type="SAM" id="Phobius"/>
    </source>
</evidence>
<dbReference type="EMBL" id="BKBW01000006">
    <property type="protein sequence ID" value="GEQ76457.1"/>
    <property type="molecule type" value="Genomic_DNA"/>
</dbReference>
<comment type="caution">
    <text evidence="2">The sequence shown here is derived from an EMBL/GenBank/DDBJ whole genome shotgun (WGS) entry which is preliminary data.</text>
</comment>
<evidence type="ECO:0000313" key="2">
    <source>
        <dbReference type="EMBL" id="GEQ76457.1"/>
    </source>
</evidence>
<organism evidence="2 3">
    <name type="scientific">Comamonas testosteroni</name>
    <name type="common">Pseudomonas testosteroni</name>
    <dbReference type="NCBI Taxonomy" id="285"/>
    <lineage>
        <taxon>Bacteria</taxon>
        <taxon>Pseudomonadati</taxon>
        <taxon>Pseudomonadota</taxon>
        <taxon>Betaproteobacteria</taxon>
        <taxon>Burkholderiales</taxon>
        <taxon>Comamonadaceae</taxon>
        <taxon>Comamonas</taxon>
    </lineage>
</organism>
<feature type="transmembrane region" description="Helical" evidence="1">
    <location>
        <begin position="88"/>
        <end position="114"/>
    </location>
</feature>